<keyword evidence="4 6" id="KW-0472">Membrane</keyword>
<dbReference type="PROSITE" id="PS50850">
    <property type="entry name" value="MFS"/>
    <property type="match status" value="1"/>
</dbReference>
<dbReference type="InterPro" id="IPR036259">
    <property type="entry name" value="MFS_trans_sf"/>
</dbReference>
<accession>S3CYQ6</accession>
<dbReference type="CDD" id="cd17323">
    <property type="entry name" value="MFS_Tpo1_MDR_like"/>
    <property type="match status" value="1"/>
</dbReference>
<feature type="transmembrane region" description="Helical" evidence="6">
    <location>
        <begin position="127"/>
        <end position="148"/>
    </location>
</feature>
<dbReference type="InterPro" id="IPR011701">
    <property type="entry name" value="MFS"/>
</dbReference>
<evidence type="ECO:0000256" key="6">
    <source>
        <dbReference type="SAM" id="Phobius"/>
    </source>
</evidence>
<evidence type="ECO:0000256" key="2">
    <source>
        <dbReference type="ARBA" id="ARBA00022692"/>
    </source>
</evidence>
<reference evidence="8 9" key="1">
    <citation type="journal article" date="2013" name="BMC Genomics">
        <title>Genomics-driven discovery of the pneumocandin biosynthetic gene cluster in the fungus Glarea lozoyensis.</title>
        <authorList>
            <person name="Chen L."/>
            <person name="Yue Q."/>
            <person name="Zhang X."/>
            <person name="Xiang M."/>
            <person name="Wang C."/>
            <person name="Li S."/>
            <person name="Che Y."/>
            <person name="Ortiz-Lopez F.J."/>
            <person name="Bills G.F."/>
            <person name="Liu X."/>
            <person name="An Z."/>
        </authorList>
    </citation>
    <scope>NUCLEOTIDE SEQUENCE [LARGE SCALE GENOMIC DNA]</scope>
    <source>
        <strain evidence="9">ATCC 20868 / MF5171</strain>
    </source>
</reference>
<feature type="compositionally biased region" description="Low complexity" evidence="5">
    <location>
        <begin position="87"/>
        <end position="99"/>
    </location>
</feature>
<keyword evidence="2 6" id="KW-0812">Transmembrane</keyword>
<feature type="transmembrane region" description="Helical" evidence="6">
    <location>
        <begin position="399"/>
        <end position="418"/>
    </location>
</feature>
<dbReference type="EMBL" id="KE145372">
    <property type="protein sequence ID" value="EPE24961.1"/>
    <property type="molecule type" value="Genomic_DNA"/>
</dbReference>
<organism evidence="8 9">
    <name type="scientific">Glarea lozoyensis (strain ATCC 20868 / MF5171)</name>
    <dbReference type="NCBI Taxonomy" id="1116229"/>
    <lineage>
        <taxon>Eukaryota</taxon>
        <taxon>Fungi</taxon>
        <taxon>Dikarya</taxon>
        <taxon>Ascomycota</taxon>
        <taxon>Pezizomycotina</taxon>
        <taxon>Leotiomycetes</taxon>
        <taxon>Helotiales</taxon>
        <taxon>Helotiaceae</taxon>
        <taxon>Glarea</taxon>
    </lineage>
</organism>
<feature type="transmembrane region" description="Helical" evidence="6">
    <location>
        <begin position="438"/>
        <end position="459"/>
    </location>
</feature>
<dbReference type="InterPro" id="IPR020846">
    <property type="entry name" value="MFS_dom"/>
</dbReference>
<dbReference type="PANTHER" id="PTHR23502:SF60">
    <property type="entry name" value="MAJOR FACILITATOR SUPERFAMILY (MFS) PROFILE DOMAIN-CONTAINING PROTEIN-RELATED"/>
    <property type="match status" value="1"/>
</dbReference>
<feature type="transmembrane region" description="Helical" evidence="6">
    <location>
        <begin position="282"/>
        <end position="304"/>
    </location>
</feature>
<feature type="transmembrane region" description="Helical" evidence="6">
    <location>
        <begin position="465"/>
        <end position="489"/>
    </location>
</feature>
<feature type="transmembrane region" description="Helical" evidence="6">
    <location>
        <begin position="501"/>
        <end position="525"/>
    </location>
</feature>
<comment type="subcellular location">
    <subcellularLocation>
        <location evidence="1">Membrane</location>
        <topology evidence="1">Multi-pass membrane protein</topology>
    </subcellularLocation>
</comment>
<dbReference type="KEGG" id="glz:GLAREA_11542"/>
<evidence type="ECO:0000313" key="8">
    <source>
        <dbReference type="EMBL" id="EPE24961.1"/>
    </source>
</evidence>
<feature type="transmembrane region" description="Helical" evidence="6">
    <location>
        <begin position="255"/>
        <end position="276"/>
    </location>
</feature>
<dbReference type="GO" id="GO:0016020">
    <property type="term" value="C:membrane"/>
    <property type="evidence" value="ECO:0007669"/>
    <property type="project" value="UniProtKB-SubCell"/>
</dbReference>
<name>S3CYQ6_GLAL2</name>
<dbReference type="RefSeq" id="XP_008087876.1">
    <property type="nucleotide sequence ID" value="XM_008089685.1"/>
</dbReference>
<evidence type="ECO:0000256" key="3">
    <source>
        <dbReference type="ARBA" id="ARBA00022989"/>
    </source>
</evidence>
<evidence type="ECO:0000256" key="1">
    <source>
        <dbReference type="ARBA" id="ARBA00004141"/>
    </source>
</evidence>
<feature type="region of interest" description="Disordered" evidence="5">
    <location>
        <begin position="79"/>
        <end position="101"/>
    </location>
</feature>
<dbReference type="Pfam" id="PF07690">
    <property type="entry name" value="MFS_1"/>
    <property type="match status" value="1"/>
</dbReference>
<dbReference type="Proteomes" id="UP000016922">
    <property type="component" value="Unassembled WGS sequence"/>
</dbReference>
<proteinExistence type="predicted"/>
<dbReference type="eggNOG" id="KOG0255">
    <property type="taxonomic scope" value="Eukaryota"/>
</dbReference>
<feature type="domain" description="Major facilitator superfamily (MFS) profile" evidence="7">
    <location>
        <begin position="129"/>
        <end position="561"/>
    </location>
</feature>
<protein>
    <submittedName>
        <fullName evidence="8">MFS general substrate transporter</fullName>
    </submittedName>
</protein>
<dbReference type="Gene3D" id="1.20.1250.20">
    <property type="entry name" value="MFS general substrate transporter like domains"/>
    <property type="match status" value="1"/>
</dbReference>
<dbReference type="HOGENOM" id="CLU_008455_1_3_1"/>
<evidence type="ECO:0000256" key="4">
    <source>
        <dbReference type="ARBA" id="ARBA00023136"/>
    </source>
</evidence>
<dbReference type="OMA" id="CERVHTS"/>
<dbReference type="AlphaFoldDB" id="S3CYQ6"/>
<sequence length="569" mass="62342">MTLCGDKPLESFEVMSSDDLNLRRTHTQNESILPTSITIPDSCDIFFPSCERVHTSQTRTPQKHGNLPDFEKCVEVSGTRDLEPRRGSSGPSSPRTSETAVDLSHLVDWDGDDDPSLPQNWNRPRKWVAIALVSAFTFMSPVASSILAPSLSQIGNDLHIQNESVQSLTLSIFVLGFAFGPMILAPLSEIYGRAPVLQASNLLFIVFNLACGFAKSTAQLIIFRLIAGLGGSAPLALGSGVLGDLFTADERGLAVSIYSFFPILGPAIGPICGGFITEYSTWRWGFWGTTIFGFPVLIAGTFFLEETYPPVLLMRKKVRLAKETGNVYLFTKYEKQHTSLAAEIGDAVMRPMKLMTTQILIIVLGLYNAYLYGIMYIVLVSFPKLWQKQYGESVSIGGLNYITLGIGYCLGIQLSSYFQDKLYRKLKIKNNGIGLPEFRAPLMIPTAIMLPIGLFVYGWTAEYKVHWIFPSLGAACFAAGIMIGFNALITYIVDSYPTYSASAIAASSLLRSLAAFVFPLFAPAMYEKLGYGWGNSLLGFVALAIGGPAPICLWLWGAKLRAKSKFATE</sequence>
<keyword evidence="3 6" id="KW-1133">Transmembrane helix</keyword>
<evidence type="ECO:0000313" key="9">
    <source>
        <dbReference type="Proteomes" id="UP000016922"/>
    </source>
</evidence>
<dbReference type="SUPFAM" id="SSF103473">
    <property type="entry name" value="MFS general substrate transporter"/>
    <property type="match status" value="1"/>
</dbReference>
<feature type="transmembrane region" description="Helical" evidence="6">
    <location>
        <begin position="199"/>
        <end position="215"/>
    </location>
</feature>
<feature type="transmembrane region" description="Helical" evidence="6">
    <location>
        <begin position="537"/>
        <end position="556"/>
    </location>
</feature>
<dbReference type="FunFam" id="1.20.1250.20:FF:000011">
    <property type="entry name" value="MFS multidrug transporter, putative"/>
    <property type="match status" value="1"/>
</dbReference>
<dbReference type="OrthoDB" id="6770063at2759"/>
<feature type="transmembrane region" description="Helical" evidence="6">
    <location>
        <begin position="359"/>
        <end position="379"/>
    </location>
</feature>
<feature type="transmembrane region" description="Helical" evidence="6">
    <location>
        <begin position="221"/>
        <end position="243"/>
    </location>
</feature>
<keyword evidence="9" id="KW-1185">Reference proteome</keyword>
<evidence type="ECO:0000256" key="5">
    <source>
        <dbReference type="SAM" id="MobiDB-lite"/>
    </source>
</evidence>
<dbReference type="GeneID" id="19470583"/>
<feature type="transmembrane region" description="Helical" evidence="6">
    <location>
        <begin position="168"/>
        <end position="187"/>
    </location>
</feature>
<gene>
    <name evidence="8" type="ORF">GLAREA_11542</name>
</gene>
<evidence type="ECO:0000259" key="7">
    <source>
        <dbReference type="PROSITE" id="PS50850"/>
    </source>
</evidence>
<dbReference type="PANTHER" id="PTHR23502">
    <property type="entry name" value="MAJOR FACILITATOR SUPERFAMILY"/>
    <property type="match status" value="1"/>
</dbReference>
<dbReference type="GO" id="GO:0022857">
    <property type="term" value="F:transmembrane transporter activity"/>
    <property type="evidence" value="ECO:0007669"/>
    <property type="project" value="InterPro"/>
</dbReference>